<keyword evidence="4" id="KW-1185">Reference proteome</keyword>
<dbReference type="EMBL" id="FTOT01000006">
    <property type="protein sequence ID" value="SIT14971.1"/>
    <property type="molecule type" value="Genomic_DNA"/>
</dbReference>
<accession>A0A1N7PWK7</accession>
<dbReference type="AlphaFoldDB" id="A0A1N7PWK7"/>
<name>A0A1N7PWK7_9RHOB</name>
<evidence type="ECO:0000259" key="2">
    <source>
        <dbReference type="Pfam" id="PF16653"/>
    </source>
</evidence>
<evidence type="ECO:0000313" key="4">
    <source>
        <dbReference type="Proteomes" id="UP000186141"/>
    </source>
</evidence>
<dbReference type="InterPro" id="IPR005097">
    <property type="entry name" value="Sacchrp_dh_NADP-bd"/>
</dbReference>
<evidence type="ECO:0000259" key="1">
    <source>
        <dbReference type="Pfam" id="PF03435"/>
    </source>
</evidence>
<evidence type="ECO:0000313" key="3">
    <source>
        <dbReference type="EMBL" id="SIT14971.1"/>
    </source>
</evidence>
<dbReference type="InterPro" id="IPR036291">
    <property type="entry name" value="NAD(P)-bd_dom_sf"/>
</dbReference>
<feature type="domain" description="Saccharopine dehydrogenase NADP binding" evidence="1">
    <location>
        <begin position="10"/>
        <end position="123"/>
    </location>
</feature>
<dbReference type="Gene3D" id="3.30.360.10">
    <property type="entry name" value="Dihydrodipicolinate Reductase, domain 2"/>
    <property type="match status" value="1"/>
</dbReference>
<dbReference type="OrthoDB" id="9769367at2"/>
<dbReference type="SUPFAM" id="SSF51735">
    <property type="entry name" value="NAD(P)-binding Rossmann-fold domains"/>
    <property type="match status" value="1"/>
</dbReference>
<dbReference type="Pfam" id="PF03435">
    <property type="entry name" value="Sacchrp_dh_NADP"/>
    <property type="match status" value="1"/>
</dbReference>
<dbReference type="RefSeq" id="WP_076532792.1">
    <property type="nucleotide sequence ID" value="NZ_BMEH01000006.1"/>
</dbReference>
<feature type="domain" description="Saccharopine dehydrogenase-like C-terminal" evidence="2">
    <location>
        <begin position="128"/>
        <end position="342"/>
    </location>
</feature>
<proteinExistence type="predicted"/>
<protein>
    <submittedName>
        <fullName evidence="3">Saccharopine dehydrogenase, NADP-dependent</fullName>
    </submittedName>
</protein>
<gene>
    <name evidence="3" type="ORF">SAMN05421774_106206</name>
</gene>
<reference evidence="3 4" key="1">
    <citation type="submission" date="2017-01" db="EMBL/GenBank/DDBJ databases">
        <authorList>
            <person name="Mah S.A."/>
            <person name="Swanson W.J."/>
            <person name="Moy G.W."/>
            <person name="Vacquier V.D."/>
        </authorList>
    </citation>
    <scope>NUCLEOTIDE SEQUENCE [LARGE SCALE GENOMIC DNA]</scope>
    <source>
        <strain evidence="3 4">DSM 26375</strain>
    </source>
</reference>
<sequence>MAMEGGAFPVLVLGSGRMAQRIAHTFADDPRFAPTLAARDADAVLGPGFAVLPPLTGALSEALARALRGQRAVVLADPALTGAEVARAALMAGCHYLDIVESAASGAAVARMADEARAAGVTLAPGCGLAPGWVTALAAETLAEASPGDEITVFVGVLPAQPANRLGYANIWGIEGLVAEYTAPCLAVRNGVLADLPPLAEEETVHFAGQRLEAFTTAGSLDVLARDWQGRIGGLVFKTLRHPGHLEYIRFLLDDLGLGKRLYQFRTLLTTALPRTEDDRVLIAIRRRSGATEHWASHVMQAGSDGSGTPVSAVSTVTAAHVCATLDLIRRGDVAPGLAAPGDLRPGLLRRSAFFGLLEPDRMVGQAV</sequence>
<dbReference type="Gene3D" id="3.40.50.720">
    <property type="entry name" value="NAD(P)-binding Rossmann-like Domain"/>
    <property type="match status" value="1"/>
</dbReference>
<dbReference type="SUPFAM" id="SSF55347">
    <property type="entry name" value="Glyceraldehyde-3-phosphate dehydrogenase-like, C-terminal domain"/>
    <property type="match status" value="1"/>
</dbReference>
<organism evidence="3 4">
    <name type="scientific">Gemmobacter megaterium</name>
    <dbReference type="NCBI Taxonomy" id="1086013"/>
    <lineage>
        <taxon>Bacteria</taxon>
        <taxon>Pseudomonadati</taxon>
        <taxon>Pseudomonadota</taxon>
        <taxon>Alphaproteobacteria</taxon>
        <taxon>Rhodobacterales</taxon>
        <taxon>Paracoccaceae</taxon>
        <taxon>Gemmobacter</taxon>
    </lineage>
</organism>
<dbReference type="Proteomes" id="UP000186141">
    <property type="component" value="Unassembled WGS sequence"/>
</dbReference>
<dbReference type="InterPro" id="IPR032095">
    <property type="entry name" value="Sacchrp_dh-like_C"/>
</dbReference>
<dbReference type="Pfam" id="PF16653">
    <property type="entry name" value="Sacchrp_dh_C"/>
    <property type="match status" value="1"/>
</dbReference>
<dbReference type="STRING" id="1086013.SAMN05421774_106206"/>